<evidence type="ECO:0000256" key="2">
    <source>
        <dbReference type="SAM" id="Phobius"/>
    </source>
</evidence>
<dbReference type="Pfam" id="PF12576">
    <property type="entry name" value="DUF3754"/>
    <property type="match status" value="1"/>
</dbReference>
<feature type="compositionally biased region" description="Basic residues" evidence="1">
    <location>
        <begin position="746"/>
        <end position="756"/>
    </location>
</feature>
<dbReference type="PANTHER" id="PTHR33645">
    <property type="entry name" value="AMINOPEPTIDASE (DUF3754)"/>
    <property type="match status" value="1"/>
</dbReference>
<proteinExistence type="predicted"/>
<dbReference type="PANTHER" id="PTHR33645:SF11">
    <property type="entry name" value="AMINOPEPTIDASE (DUF3754)"/>
    <property type="match status" value="1"/>
</dbReference>
<dbReference type="AlphaFoldDB" id="A0AAD3DWV5"/>
<feature type="compositionally biased region" description="Low complexity" evidence="1">
    <location>
        <begin position="642"/>
        <end position="655"/>
    </location>
</feature>
<feature type="region of interest" description="Disordered" evidence="1">
    <location>
        <begin position="641"/>
        <end position="690"/>
    </location>
</feature>
<sequence length="756" mass="81548">MATAANSKEAEAKEPGSTSAPQPCEIVCPPDRHIPVEFHEIYSLVKTGMSVSERTAFEQVAQLVESLYAQEFMLLKRNLKHNFLRFSAGAKDQPLLSCRGGGLPTTAELDAAELKLVADWLQLMAAARFHVLTAAEWELAKADRFMLSLPVEVNWDYYDTRLLRSFWSSSPERRSLRALLPDQLADRVLVCHRGVGVAQASGLYGSQKLELLVEYLLAQPLGKLWRRLRGLPPPPPPPPRALNLTDSTHAARKVVVRRTLRLLMPNAWAVLKNLHKKLHLQEPAFKEVVVLYRADRTSPAARRRMAAAAASASVSAAASSSSAAAASPTKQRQPQGQQQQGQQLLKSPQQQQQQQQQQSKGSSSSSTQQQQQSSSSSAASTSSSGALQRPLEQRQREILSGRNIHIKAFHDIPMADLDVIFADKKVYLKTVSIIQMIVTVVGGLVAAIMALVRGRVIDLNVLWSSLSLVAARCAQVYTSAQAERSKTIQDMVNILYEKTDDAQEGVVSMLLEDMAEQQLKEAILTYALLHHREAELSEAAIDRDCERFLQKNFDLSVDFAVEDALPRLEGWGLVTRVQQRGAAKPKYQAVSVEAAAARLQRHWHAAFKSLSNPPETATFPLSNLVAGQQRAPALNKDSLFRAAADSSSSSSAAPAGRPNHHHQQQQHQGVPGVHQSVGGAGVAAAAPPPPQPAVMVEGALPPLAPSRTGVNAAAAAAAPAGPVVAPAGRKSGGGGGGFFSALGGMGRRKSSKGGDR</sequence>
<organism evidence="3 4">
    <name type="scientific">Astrephomene gubernaculifera</name>
    <dbReference type="NCBI Taxonomy" id="47775"/>
    <lineage>
        <taxon>Eukaryota</taxon>
        <taxon>Viridiplantae</taxon>
        <taxon>Chlorophyta</taxon>
        <taxon>core chlorophytes</taxon>
        <taxon>Chlorophyceae</taxon>
        <taxon>CS clade</taxon>
        <taxon>Chlamydomonadales</taxon>
        <taxon>Astrephomenaceae</taxon>
        <taxon>Astrephomene</taxon>
    </lineage>
</organism>
<feature type="compositionally biased region" description="Low complexity" evidence="1">
    <location>
        <begin position="665"/>
        <end position="685"/>
    </location>
</feature>
<evidence type="ECO:0000313" key="3">
    <source>
        <dbReference type="EMBL" id="GFR47251.1"/>
    </source>
</evidence>
<feature type="transmembrane region" description="Helical" evidence="2">
    <location>
        <begin position="433"/>
        <end position="452"/>
    </location>
</feature>
<keyword evidence="2" id="KW-0472">Membrane</keyword>
<evidence type="ECO:0000256" key="1">
    <source>
        <dbReference type="SAM" id="MobiDB-lite"/>
    </source>
</evidence>
<dbReference type="EMBL" id="BMAR01000017">
    <property type="protein sequence ID" value="GFR47251.1"/>
    <property type="molecule type" value="Genomic_DNA"/>
</dbReference>
<reference evidence="3 4" key="1">
    <citation type="journal article" date="2021" name="Sci. Rep.">
        <title>Genome sequencing of the multicellular alga Astrephomene provides insights into convergent evolution of germ-soma differentiation.</title>
        <authorList>
            <person name="Yamashita S."/>
            <person name="Yamamoto K."/>
            <person name="Matsuzaki R."/>
            <person name="Suzuki S."/>
            <person name="Yamaguchi H."/>
            <person name="Hirooka S."/>
            <person name="Minakuchi Y."/>
            <person name="Miyagishima S."/>
            <person name="Kawachi M."/>
            <person name="Toyoda A."/>
            <person name="Nozaki H."/>
        </authorList>
    </citation>
    <scope>NUCLEOTIDE SEQUENCE [LARGE SCALE GENOMIC DNA]</scope>
    <source>
        <strain evidence="3 4">NIES-4017</strain>
    </source>
</reference>
<keyword evidence="2" id="KW-1133">Transmembrane helix</keyword>
<keyword evidence="4" id="KW-1185">Reference proteome</keyword>
<gene>
    <name evidence="3" type="ORF">Agub_g8937</name>
</gene>
<name>A0AAD3DWV5_9CHLO</name>
<feature type="compositionally biased region" description="Low complexity" evidence="1">
    <location>
        <begin position="715"/>
        <end position="729"/>
    </location>
</feature>
<protein>
    <submittedName>
        <fullName evidence="3">Uncharacterized protein</fullName>
    </submittedName>
</protein>
<comment type="caution">
    <text evidence="3">The sequence shown here is derived from an EMBL/GenBank/DDBJ whole genome shotgun (WGS) entry which is preliminary data.</text>
</comment>
<feature type="region of interest" description="Disordered" evidence="1">
    <location>
        <begin position="321"/>
        <end position="390"/>
    </location>
</feature>
<evidence type="ECO:0000313" key="4">
    <source>
        <dbReference type="Proteomes" id="UP001054857"/>
    </source>
</evidence>
<keyword evidence="2" id="KW-0812">Transmembrane</keyword>
<feature type="region of interest" description="Disordered" evidence="1">
    <location>
        <begin position="715"/>
        <end position="756"/>
    </location>
</feature>
<dbReference type="InterPro" id="IPR022227">
    <property type="entry name" value="DUF3754"/>
</dbReference>
<feature type="compositionally biased region" description="Low complexity" evidence="1">
    <location>
        <begin position="321"/>
        <end position="388"/>
    </location>
</feature>
<accession>A0AAD3DWV5</accession>
<feature type="region of interest" description="Disordered" evidence="1">
    <location>
        <begin position="1"/>
        <end position="24"/>
    </location>
</feature>
<dbReference type="Proteomes" id="UP001054857">
    <property type="component" value="Unassembled WGS sequence"/>
</dbReference>